<evidence type="ECO:0000259" key="3">
    <source>
        <dbReference type="PROSITE" id="PS51186"/>
    </source>
</evidence>
<dbReference type="PANTHER" id="PTHR43420">
    <property type="entry name" value="ACETYLTRANSFERASE"/>
    <property type="match status" value="1"/>
</dbReference>
<dbReference type="CDD" id="cd04301">
    <property type="entry name" value="NAT_SF"/>
    <property type="match status" value="1"/>
</dbReference>
<dbReference type="AlphaFoldDB" id="A0A1Y1X6P2"/>
<dbReference type="Proteomes" id="UP000193944">
    <property type="component" value="Unassembled WGS sequence"/>
</dbReference>
<keyword evidence="5" id="KW-1185">Reference proteome</keyword>
<reference evidence="4 5" key="2">
    <citation type="submission" date="2016-08" db="EMBL/GenBank/DDBJ databases">
        <title>Pervasive Adenine N6-methylation of Active Genes in Fungi.</title>
        <authorList>
            <consortium name="DOE Joint Genome Institute"/>
            <person name="Mondo S.J."/>
            <person name="Dannebaum R.O."/>
            <person name="Kuo R.C."/>
            <person name="Labutti K."/>
            <person name="Haridas S."/>
            <person name="Kuo A."/>
            <person name="Salamov A."/>
            <person name="Ahrendt S.R."/>
            <person name="Lipzen A."/>
            <person name="Sullivan W."/>
            <person name="Andreopoulos W.B."/>
            <person name="Clum A."/>
            <person name="Lindquist E."/>
            <person name="Daum C."/>
            <person name="Ramamoorthy G.K."/>
            <person name="Gryganskyi A."/>
            <person name="Culley D."/>
            <person name="Magnuson J.K."/>
            <person name="James T.Y."/>
            <person name="O'Malley M.A."/>
            <person name="Stajich J.E."/>
            <person name="Spatafora J.W."/>
            <person name="Visel A."/>
            <person name="Grigoriev I.V."/>
        </authorList>
    </citation>
    <scope>NUCLEOTIDE SEQUENCE [LARGE SCALE GENOMIC DNA]</scope>
    <source>
        <strain evidence="4 5">S4</strain>
    </source>
</reference>
<keyword evidence="2" id="KW-0012">Acyltransferase</keyword>
<dbReference type="GO" id="GO:0016747">
    <property type="term" value="F:acyltransferase activity, transferring groups other than amino-acyl groups"/>
    <property type="evidence" value="ECO:0007669"/>
    <property type="project" value="InterPro"/>
</dbReference>
<evidence type="ECO:0000313" key="5">
    <source>
        <dbReference type="Proteomes" id="UP000193944"/>
    </source>
</evidence>
<sequence length="165" mass="19996">MMIYKLGTIQDLDAICSLIKDAIVEMEKHNIYQWDEIYPTRNDFEEDIKNNNLYVVYDEDRLIAFYVISKEYDEQYNNAKWKYDDESAYILHRFCVSPKMQNKGIGKIVLKHIEKQIKDMGYHSIRLDTFTQNPFAQRLYRHNGYEPRGYANWRKGRFDLMEKRL</sequence>
<keyword evidence="1 4" id="KW-0808">Transferase</keyword>
<evidence type="ECO:0000256" key="2">
    <source>
        <dbReference type="ARBA" id="ARBA00023315"/>
    </source>
</evidence>
<dbReference type="InterPro" id="IPR050680">
    <property type="entry name" value="YpeA/RimI_acetyltransf"/>
</dbReference>
<protein>
    <submittedName>
        <fullName evidence="4">Acetyltransferase</fullName>
    </submittedName>
</protein>
<accession>A0A1Y1X6P2</accession>
<organism evidence="4 5">
    <name type="scientific">Anaeromyces robustus</name>
    <dbReference type="NCBI Taxonomy" id="1754192"/>
    <lineage>
        <taxon>Eukaryota</taxon>
        <taxon>Fungi</taxon>
        <taxon>Fungi incertae sedis</taxon>
        <taxon>Chytridiomycota</taxon>
        <taxon>Chytridiomycota incertae sedis</taxon>
        <taxon>Neocallimastigomycetes</taxon>
        <taxon>Neocallimastigales</taxon>
        <taxon>Neocallimastigaceae</taxon>
        <taxon>Anaeromyces</taxon>
    </lineage>
</organism>
<dbReference type="Gene3D" id="3.40.630.30">
    <property type="match status" value="1"/>
</dbReference>
<evidence type="ECO:0000256" key="1">
    <source>
        <dbReference type="ARBA" id="ARBA00022679"/>
    </source>
</evidence>
<dbReference type="EMBL" id="MCFG01000120">
    <property type="protein sequence ID" value="ORX81358.1"/>
    <property type="molecule type" value="Genomic_DNA"/>
</dbReference>
<dbReference type="Pfam" id="PF00583">
    <property type="entry name" value="Acetyltransf_1"/>
    <property type="match status" value="1"/>
</dbReference>
<dbReference type="InterPro" id="IPR016181">
    <property type="entry name" value="Acyl_CoA_acyltransferase"/>
</dbReference>
<comment type="caution">
    <text evidence="4">The sequence shown here is derived from an EMBL/GenBank/DDBJ whole genome shotgun (WGS) entry which is preliminary data.</text>
</comment>
<evidence type="ECO:0000313" key="4">
    <source>
        <dbReference type="EMBL" id="ORX81358.1"/>
    </source>
</evidence>
<gene>
    <name evidence="4" type="ORF">BCR32DRAFT_293302</name>
</gene>
<proteinExistence type="predicted"/>
<dbReference type="PANTHER" id="PTHR43420:SF47">
    <property type="entry name" value="N-ACETYLTRANSFERASE DOMAIN-CONTAINING PROTEIN"/>
    <property type="match status" value="1"/>
</dbReference>
<name>A0A1Y1X6P2_9FUNG</name>
<reference evidence="4 5" key="1">
    <citation type="submission" date="2016-08" db="EMBL/GenBank/DDBJ databases">
        <title>A Parts List for Fungal Cellulosomes Revealed by Comparative Genomics.</title>
        <authorList>
            <consortium name="DOE Joint Genome Institute"/>
            <person name="Haitjema C.H."/>
            <person name="Gilmore S.P."/>
            <person name="Henske J.K."/>
            <person name="Solomon K.V."/>
            <person name="De Groot R."/>
            <person name="Kuo A."/>
            <person name="Mondo S.J."/>
            <person name="Salamov A.A."/>
            <person name="Labutti K."/>
            <person name="Zhao Z."/>
            <person name="Chiniquy J."/>
            <person name="Barry K."/>
            <person name="Brewer H.M."/>
            <person name="Purvine S.O."/>
            <person name="Wright A.T."/>
            <person name="Boxma B."/>
            <person name="Van Alen T."/>
            <person name="Hackstein J.H."/>
            <person name="Baker S.E."/>
            <person name="Grigoriev I.V."/>
            <person name="O'Malley M.A."/>
        </authorList>
    </citation>
    <scope>NUCLEOTIDE SEQUENCE [LARGE SCALE GENOMIC DNA]</scope>
    <source>
        <strain evidence="4 5">S4</strain>
    </source>
</reference>
<dbReference type="InterPro" id="IPR000182">
    <property type="entry name" value="GNAT_dom"/>
</dbReference>
<feature type="domain" description="N-acetyltransferase" evidence="3">
    <location>
        <begin position="2"/>
        <end position="165"/>
    </location>
</feature>
<dbReference type="PROSITE" id="PS51186">
    <property type="entry name" value="GNAT"/>
    <property type="match status" value="1"/>
</dbReference>
<dbReference type="SUPFAM" id="SSF55729">
    <property type="entry name" value="Acyl-CoA N-acyltransferases (Nat)"/>
    <property type="match status" value="1"/>
</dbReference>